<reference evidence="5" key="2">
    <citation type="submission" date="2016-06" db="EMBL/GenBank/DDBJ databases">
        <title>The genome of a short-lived fish provides insights into sex chromosome evolution and the genetic control of aging.</title>
        <authorList>
            <person name="Reichwald K."/>
            <person name="Felder M."/>
            <person name="Petzold A."/>
            <person name="Koch P."/>
            <person name="Groth M."/>
            <person name="Platzer M."/>
        </authorList>
    </citation>
    <scope>NUCLEOTIDE SEQUENCE</scope>
    <source>
        <tissue evidence="5">Brain</tissue>
    </source>
</reference>
<accession>A0A1A7WAV2</accession>
<evidence type="ECO:0000256" key="4">
    <source>
        <dbReference type="ARBA" id="ARBA00022691"/>
    </source>
</evidence>
<dbReference type="InterPro" id="IPR016673">
    <property type="entry name" value="HHMT-like"/>
</dbReference>
<organism evidence="5">
    <name type="scientific">Iconisemion striatum</name>
    <dbReference type="NCBI Taxonomy" id="60296"/>
    <lineage>
        <taxon>Eukaryota</taxon>
        <taxon>Metazoa</taxon>
        <taxon>Chordata</taxon>
        <taxon>Craniata</taxon>
        <taxon>Vertebrata</taxon>
        <taxon>Euteleostomi</taxon>
        <taxon>Actinopterygii</taxon>
        <taxon>Neopterygii</taxon>
        <taxon>Teleostei</taxon>
        <taxon>Neoteleostei</taxon>
        <taxon>Acanthomorphata</taxon>
        <taxon>Ovalentaria</taxon>
        <taxon>Atherinomorphae</taxon>
        <taxon>Cyprinodontiformes</taxon>
        <taxon>Nothobranchiidae</taxon>
        <taxon>Iconisemion</taxon>
    </lineage>
</organism>
<dbReference type="EMBL" id="HADX01006641">
    <property type="protein sequence ID" value="SBP28873.1"/>
    <property type="molecule type" value="Transcribed_RNA"/>
</dbReference>
<dbReference type="Pfam" id="PF13489">
    <property type="entry name" value="Methyltransf_23"/>
    <property type="match status" value="1"/>
</dbReference>
<evidence type="ECO:0000256" key="3">
    <source>
        <dbReference type="ARBA" id="ARBA00022679"/>
    </source>
</evidence>
<sequence>MAETAKNTCYEGCGVSDFQFYLEKSNEHGQILKFVHDVLPGEFKRIGAGQTSLDVLGVGSGGGQIDVQMLSLLQSAFPAVPITADIVEGSLELTDNFKALVVKTANLQKISFSWHITSSEDYEKQVKAKGELKKFDFIHMIQMIYYVANLADTVKFIHGLLKPNGRLMIIVEAANSGWDILWKTYAKELCVGSIAEYRSSGEVVASLKNQGFKYEEHSIPNSFDITECFDPSSKPGEHLLSFMTGTDSFSRSFSPEVRAGILDLLRTKCSTEKDGKILFNSNLSCILVHA</sequence>
<dbReference type="InterPro" id="IPR029063">
    <property type="entry name" value="SAM-dependent_MTases_sf"/>
</dbReference>
<dbReference type="GO" id="GO:0032259">
    <property type="term" value="P:methylation"/>
    <property type="evidence" value="ECO:0007669"/>
    <property type="project" value="UniProtKB-KW"/>
</dbReference>
<comment type="subunit">
    <text evidence="1">Monomer.</text>
</comment>
<protein>
    <recommendedName>
        <fullName evidence="6">Histamine N-methyltransferase</fullName>
    </recommendedName>
</protein>
<dbReference type="FunFam" id="3.40.50.150:FF:000118">
    <property type="entry name" value="Histamine N-methyltransferase"/>
    <property type="match status" value="1"/>
</dbReference>
<proteinExistence type="predicted"/>
<dbReference type="PIRSF" id="PIRSF016616">
    <property type="entry name" value="HHMT"/>
    <property type="match status" value="1"/>
</dbReference>
<evidence type="ECO:0000256" key="2">
    <source>
        <dbReference type="ARBA" id="ARBA00022603"/>
    </source>
</evidence>
<reference evidence="5" key="1">
    <citation type="submission" date="2016-05" db="EMBL/GenBank/DDBJ databases">
        <authorList>
            <person name="Lavstsen T."/>
            <person name="Jespersen J.S."/>
        </authorList>
    </citation>
    <scope>NUCLEOTIDE SEQUENCE</scope>
    <source>
        <tissue evidence="5">Brain</tissue>
    </source>
</reference>
<dbReference type="AlphaFoldDB" id="A0A1A7WAV2"/>
<keyword evidence="4" id="KW-0949">S-adenosyl-L-methionine</keyword>
<dbReference type="PROSITE" id="PS51597">
    <property type="entry name" value="SAM_HNMT"/>
    <property type="match status" value="1"/>
</dbReference>
<dbReference type="Gene3D" id="3.40.50.150">
    <property type="entry name" value="Vaccinia Virus protein VP39"/>
    <property type="match status" value="1"/>
</dbReference>
<name>A0A1A7WAV2_9TELE</name>
<dbReference type="SUPFAM" id="SSF53335">
    <property type="entry name" value="S-adenosyl-L-methionine-dependent methyltransferases"/>
    <property type="match status" value="1"/>
</dbReference>
<evidence type="ECO:0000256" key="1">
    <source>
        <dbReference type="ARBA" id="ARBA00011245"/>
    </source>
</evidence>
<keyword evidence="2" id="KW-0489">Methyltransferase</keyword>
<dbReference type="GO" id="GO:0008170">
    <property type="term" value="F:N-methyltransferase activity"/>
    <property type="evidence" value="ECO:0007669"/>
    <property type="project" value="InterPro"/>
</dbReference>
<evidence type="ECO:0000313" key="5">
    <source>
        <dbReference type="EMBL" id="SBP02835.1"/>
    </source>
</evidence>
<keyword evidence="3" id="KW-0808">Transferase</keyword>
<dbReference type="EMBL" id="HADW01001435">
    <property type="protein sequence ID" value="SBP02835.1"/>
    <property type="molecule type" value="Transcribed_RNA"/>
</dbReference>
<evidence type="ECO:0008006" key="6">
    <source>
        <dbReference type="Google" id="ProtNLM"/>
    </source>
</evidence>
<dbReference type="CDD" id="cd02440">
    <property type="entry name" value="AdoMet_MTases"/>
    <property type="match status" value="1"/>
</dbReference>
<gene>
    <name evidence="5" type="primary">Nfu_g_1_017556</name>
</gene>